<dbReference type="KEGG" id="ctai:NCTC12078_03176"/>
<gene>
    <name evidence="2" type="ORF">NCTC12078_03176</name>
</gene>
<evidence type="ECO:0000256" key="1">
    <source>
        <dbReference type="SAM" id="Coils"/>
    </source>
</evidence>
<evidence type="ECO:0000313" key="3">
    <source>
        <dbReference type="Proteomes" id="UP000290013"/>
    </source>
</evidence>
<evidence type="ECO:0000313" key="2">
    <source>
        <dbReference type="EMBL" id="VFB05121.1"/>
    </source>
</evidence>
<organism evidence="2 3">
    <name type="scientific">Chryseobacterium taihuense</name>
    <dbReference type="NCBI Taxonomy" id="1141221"/>
    <lineage>
        <taxon>Bacteria</taxon>
        <taxon>Pseudomonadati</taxon>
        <taxon>Bacteroidota</taxon>
        <taxon>Flavobacteriia</taxon>
        <taxon>Flavobacteriales</taxon>
        <taxon>Weeksellaceae</taxon>
        <taxon>Chryseobacterium group</taxon>
        <taxon>Chryseobacterium</taxon>
    </lineage>
</organism>
<protein>
    <submittedName>
        <fullName evidence="2">Uncharacterized protein</fullName>
    </submittedName>
</protein>
<keyword evidence="1" id="KW-0175">Coiled coil</keyword>
<sequence>MLPLQIMYVFKNKKEENIIMSENKHISIPKKVETEDQTDFHFLRRTGIEYIEKLGGKLWTDYNSHDPGITTLEVLSYAITDLGMRMNLNMEDILASKDDKKDIHTQFLKATEILPSRPLTELDYRKLFIDISFNSGHKRPIRNCWLVPKTEKLYVDCKTGKLDFKPIGEKTRDFTVKGMYDLYVDYAEDIDAEHSECDKSSTRVKILERYHANRSLCEDLVDIKEIETQKVAVCARIGLVNKVDEELVHAKVIRTINHYLAPEVHFYSLKQLLDKGLSTDQIFEGPLLDNGFIDDEELRNSQLRREVRLSDLISEIMKVDGVKEIHEISIAGCDSVVKQNNDWLICIEEGKKPELCELSSFSYSKGSLPLNINEKKVQDYLETLKKEEQALRNDARQNKELLLPKGTSYDIGNYATILNEFPDTYGVGISGIIGNPTPKREALAKQMKGYLLFFDQILASYFKHLEKVKEVLSIHGDLKRTYFTQALKNIKGFGELVSNYDADEDKLTDALYEELDNSVERRNEVLDHLISRFAETFSDYTFLMKSLYGKSADEIVLSNKENFLSEYKTLSKDRGIGYNYTLDDVGNLWNTKNISGVQKRIARLLGLKNYTQRNLSQTPIVIIETQGNDGKPIYSWKVKDAVGNITLSSVNTYKIEYAATKNLHEAIYQTIQIDQEDLDNALEKLEEAQPTYDLIGNIQIRFSSGGNYYVEIVDDSENKKVIATHKKTTPYSSLDELKDGIIKTVNYFKYDFTEEGIFLVEHLLLKPAFKDYKLIGGIGCMSINETFKVFQNMEGIGYMTIGNTFEVFSPEEDEEIPSTPVKYADALMSSCEEGCEEDVFDPYSYRVSVVLPGFAYRFQDPDFRRYAETVIRQEIPAHILAKICWVGDRMSDKQTAQNDLAGFESAFKKYLSDKAKNNLENLGNSTDKLLTALSHLNNIYRPGRLLDCDIEDNDSLDGKIILGQSNI</sequence>
<reference evidence="2 3" key="1">
    <citation type="submission" date="2019-02" db="EMBL/GenBank/DDBJ databases">
        <authorList>
            <consortium name="Pathogen Informatics"/>
        </authorList>
    </citation>
    <scope>NUCLEOTIDE SEQUENCE [LARGE SCALE GENOMIC DNA]</scope>
    <source>
        <strain evidence="2 3">3012STDY6944375</strain>
    </source>
</reference>
<accession>A0A4U8WF78</accession>
<dbReference type="Proteomes" id="UP000290013">
    <property type="component" value="Chromosome"/>
</dbReference>
<dbReference type="AlphaFoldDB" id="A0A4U8WF78"/>
<name>A0A4U8WF78_9FLAO</name>
<dbReference type="EMBL" id="LR215974">
    <property type="protein sequence ID" value="VFB05121.1"/>
    <property type="molecule type" value="Genomic_DNA"/>
</dbReference>
<feature type="coiled-coil region" evidence="1">
    <location>
        <begin position="370"/>
        <end position="401"/>
    </location>
</feature>
<proteinExistence type="predicted"/>